<reference evidence="3" key="1">
    <citation type="submission" date="2016-11" db="EMBL/GenBank/DDBJ databases">
        <authorList>
            <person name="Varghese N."/>
            <person name="Submissions S."/>
        </authorList>
    </citation>
    <scope>NUCLEOTIDE SEQUENCE [LARGE SCALE GENOMIC DNA]</scope>
    <source>
        <strain evidence="3">DSM 27370</strain>
    </source>
</reference>
<accession>A0A1M5ASW1</accession>
<evidence type="ECO:0000313" key="3">
    <source>
        <dbReference type="Proteomes" id="UP000184480"/>
    </source>
</evidence>
<feature type="transmembrane region" description="Helical" evidence="1">
    <location>
        <begin position="6"/>
        <end position="29"/>
    </location>
</feature>
<keyword evidence="1" id="KW-0812">Transmembrane</keyword>
<sequence length="138" mass="15917">MSLKRITLVILYIIGTIFIIGGISGFIYIEKEEEGYIPTTATVENVRRFEEKYPTKTLSGYVITIDYVIDDQIYETRFETSRSSMTKSDIIPIMYHTQNPFDIRRPGHERIICLISICIGFITVIINSFIIHSLVKKS</sequence>
<dbReference type="AlphaFoldDB" id="A0A1M5ASW1"/>
<dbReference type="RefSeq" id="WP_062180591.1">
    <property type="nucleotide sequence ID" value="NZ_BBXL01000010.1"/>
</dbReference>
<keyword evidence="1" id="KW-1133">Transmembrane helix</keyword>
<dbReference type="STRING" id="1346286.SAMN05444362_105146"/>
<dbReference type="EMBL" id="FQUC01000005">
    <property type="protein sequence ID" value="SHF33177.1"/>
    <property type="molecule type" value="Genomic_DNA"/>
</dbReference>
<name>A0A1M5ASW1_9BACT</name>
<protein>
    <recommendedName>
        <fullName evidence="4">DUF3592 domain-containing protein</fullName>
    </recommendedName>
</protein>
<keyword evidence="1" id="KW-0472">Membrane</keyword>
<organism evidence="2 3">
    <name type="scientific">Dysgonomonas macrotermitis</name>
    <dbReference type="NCBI Taxonomy" id="1346286"/>
    <lineage>
        <taxon>Bacteria</taxon>
        <taxon>Pseudomonadati</taxon>
        <taxon>Bacteroidota</taxon>
        <taxon>Bacteroidia</taxon>
        <taxon>Bacteroidales</taxon>
        <taxon>Dysgonomonadaceae</taxon>
        <taxon>Dysgonomonas</taxon>
    </lineage>
</organism>
<dbReference type="Proteomes" id="UP000184480">
    <property type="component" value="Unassembled WGS sequence"/>
</dbReference>
<evidence type="ECO:0000256" key="1">
    <source>
        <dbReference type="SAM" id="Phobius"/>
    </source>
</evidence>
<gene>
    <name evidence="2" type="ORF">SAMN05444362_105146</name>
</gene>
<evidence type="ECO:0008006" key="4">
    <source>
        <dbReference type="Google" id="ProtNLM"/>
    </source>
</evidence>
<proteinExistence type="predicted"/>
<keyword evidence="3" id="KW-1185">Reference proteome</keyword>
<feature type="transmembrane region" description="Helical" evidence="1">
    <location>
        <begin position="111"/>
        <end position="135"/>
    </location>
</feature>
<evidence type="ECO:0000313" key="2">
    <source>
        <dbReference type="EMBL" id="SHF33177.1"/>
    </source>
</evidence>